<sequence length="422" mass="44721">MRQHDLVDAFASLPGLGVSPYSSSASSVSAEGPRSSAVLAPLASGLSPSLTAPGAGLEKKGDTRDGLEDERRRARRRDEKAERKAEARDEESATREKKEELDWTRVDIFAWDLMAENGLPCRDSAEDSSKEVNSREPPSPLPSSPSSRASLCSSSAAVCVPEPPPSISRAPARMARSGGDTVGRLVSDRNESKKKRRKHKPLVVKKNSKASALCVASGASRSHGSQNGQLNPRTSSRSARSGAFSSRSLPQSRRPCVSVASLGILKTQQRPLAPQQSTPSASPVLQGAASAGLTHGEREERKRKSPRDAKTGPSASPVLQGDATLNLGKKRDTSSPGENSRFAPPLVGSSSSRLLAAQWQAADLALLSLAAERMQERNLSAFHGLLLGVSKGNHDVLKSNRGTEKERALSGVVCFLSSLTSL</sequence>
<dbReference type="Proteomes" id="UP000075225">
    <property type="component" value="Unassembled WGS sequence"/>
</dbReference>
<reference evidence="3" key="1">
    <citation type="submission" date="2016-03" db="EMBL/GenBank/DDBJ databases">
        <authorList>
            <person name="Sibley D."/>
            <person name="Venepally P."/>
            <person name="Karamycheva S."/>
            <person name="Hadjithomas M."/>
            <person name="Khan A."/>
            <person name="Brunk B."/>
            <person name="Roos D."/>
            <person name="Caler E."/>
            <person name="Lorenzi H."/>
        </authorList>
    </citation>
    <scope>NUCLEOTIDE SEQUENCE [LARGE SCALE GENOMIC DNA]</scope>
    <source>
        <strain evidence="3">TgCatPRC2</strain>
    </source>
</reference>
<feature type="region of interest" description="Disordered" evidence="1">
    <location>
        <begin position="268"/>
        <end position="345"/>
    </location>
</feature>
<feature type="region of interest" description="Disordered" evidence="1">
    <location>
        <begin position="120"/>
        <end position="252"/>
    </location>
</feature>
<evidence type="ECO:0000313" key="2">
    <source>
        <dbReference type="EMBL" id="KYK62565.1"/>
    </source>
</evidence>
<gene>
    <name evidence="2" type="ORF">TGPRC2_427330</name>
</gene>
<proteinExistence type="predicted"/>
<name>A0A151GZR8_TOXGO</name>
<feature type="compositionally biased region" description="Basic and acidic residues" evidence="1">
    <location>
        <begin position="123"/>
        <end position="134"/>
    </location>
</feature>
<comment type="caution">
    <text evidence="2">The sequence shown here is derived from an EMBL/GenBank/DDBJ whole genome shotgun (WGS) entry which is preliminary data.</text>
</comment>
<protein>
    <submittedName>
        <fullName evidence="2">Putative histone lysine methyltransferase, SET protein</fullName>
    </submittedName>
</protein>
<feature type="compositionally biased region" description="Polar residues" evidence="1">
    <location>
        <begin position="268"/>
        <end position="283"/>
    </location>
</feature>
<dbReference type="GO" id="GO:0008168">
    <property type="term" value="F:methyltransferase activity"/>
    <property type="evidence" value="ECO:0007669"/>
    <property type="project" value="UniProtKB-KW"/>
</dbReference>
<feature type="compositionally biased region" description="Basic and acidic residues" evidence="1">
    <location>
        <begin position="57"/>
        <end position="99"/>
    </location>
</feature>
<evidence type="ECO:0000256" key="1">
    <source>
        <dbReference type="SAM" id="MobiDB-lite"/>
    </source>
</evidence>
<organism evidence="2 3">
    <name type="scientific">Toxoplasma gondii TgCatPRC2</name>
    <dbReference type="NCBI Taxonomy" id="1130821"/>
    <lineage>
        <taxon>Eukaryota</taxon>
        <taxon>Sar</taxon>
        <taxon>Alveolata</taxon>
        <taxon>Apicomplexa</taxon>
        <taxon>Conoidasida</taxon>
        <taxon>Coccidia</taxon>
        <taxon>Eucoccidiorida</taxon>
        <taxon>Eimeriorina</taxon>
        <taxon>Sarcocystidae</taxon>
        <taxon>Toxoplasma</taxon>
    </lineage>
</organism>
<dbReference type="VEuPathDB" id="ToxoDB:TGPRC2_427330"/>
<feature type="compositionally biased region" description="Basic residues" evidence="1">
    <location>
        <begin position="192"/>
        <end position="208"/>
    </location>
</feature>
<dbReference type="EMBL" id="AHZP02002944">
    <property type="protein sequence ID" value="KYK62565.1"/>
    <property type="molecule type" value="Genomic_DNA"/>
</dbReference>
<feature type="compositionally biased region" description="Polar residues" evidence="1">
    <location>
        <begin position="219"/>
        <end position="232"/>
    </location>
</feature>
<feature type="compositionally biased region" description="Low complexity" evidence="1">
    <location>
        <begin position="144"/>
        <end position="160"/>
    </location>
</feature>
<accession>A0A151GZR8</accession>
<feature type="compositionally biased region" description="Basic and acidic residues" evidence="1">
    <location>
        <begin position="295"/>
        <end position="310"/>
    </location>
</feature>
<feature type="compositionally biased region" description="Low complexity" evidence="1">
    <location>
        <begin position="17"/>
        <end position="53"/>
    </location>
</feature>
<keyword evidence="2" id="KW-0489">Methyltransferase</keyword>
<keyword evidence="2" id="KW-0808">Transferase</keyword>
<dbReference type="AlphaFoldDB" id="A0A151GZR8"/>
<feature type="region of interest" description="Disordered" evidence="1">
    <location>
        <begin position="1"/>
        <end position="99"/>
    </location>
</feature>
<feature type="compositionally biased region" description="Low complexity" evidence="1">
    <location>
        <begin position="233"/>
        <end position="248"/>
    </location>
</feature>
<evidence type="ECO:0000313" key="3">
    <source>
        <dbReference type="Proteomes" id="UP000075225"/>
    </source>
</evidence>
<dbReference type="GO" id="GO:0032259">
    <property type="term" value="P:methylation"/>
    <property type="evidence" value="ECO:0007669"/>
    <property type="project" value="UniProtKB-KW"/>
</dbReference>